<dbReference type="InterPro" id="IPR027640">
    <property type="entry name" value="Kinesin-like_fam"/>
</dbReference>
<keyword evidence="1 5" id="KW-0547">Nucleotide-binding</keyword>
<organism evidence="9 10">
    <name type="scientific">Tetrahymena thermophila (strain SB210)</name>
    <dbReference type="NCBI Taxonomy" id="312017"/>
    <lineage>
        <taxon>Eukaryota</taxon>
        <taxon>Sar</taxon>
        <taxon>Alveolata</taxon>
        <taxon>Ciliophora</taxon>
        <taxon>Intramacronucleata</taxon>
        <taxon>Oligohymenophorea</taxon>
        <taxon>Hymenostomatida</taxon>
        <taxon>Tetrahymenina</taxon>
        <taxon>Tetrahymenidae</taxon>
        <taxon>Tetrahymena</taxon>
    </lineage>
</organism>
<feature type="coiled-coil region" evidence="7">
    <location>
        <begin position="341"/>
        <end position="472"/>
    </location>
</feature>
<dbReference type="Pfam" id="PF00225">
    <property type="entry name" value="Kinesin"/>
    <property type="match status" value="1"/>
</dbReference>
<feature type="domain" description="Kinesin motor" evidence="8">
    <location>
        <begin position="6"/>
        <end position="319"/>
    </location>
</feature>
<keyword evidence="6" id="KW-0493">Microtubule</keyword>
<dbReference type="CDD" id="cd00106">
    <property type="entry name" value="KISc"/>
    <property type="match status" value="1"/>
</dbReference>
<dbReference type="GO" id="GO:0007018">
    <property type="term" value="P:microtubule-based movement"/>
    <property type="evidence" value="ECO:0007669"/>
    <property type="project" value="InterPro"/>
</dbReference>
<evidence type="ECO:0000256" key="5">
    <source>
        <dbReference type="PROSITE-ProRule" id="PRU00283"/>
    </source>
</evidence>
<reference evidence="10" key="1">
    <citation type="journal article" date="2006" name="PLoS Biol.">
        <title>Macronuclear genome sequence of the ciliate Tetrahymena thermophila, a model eukaryote.</title>
        <authorList>
            <person name="Eisen J.A."/>
            <person name="Coyne R.S."/>
            <person name="Wu M."/>
            <person name="Wu D."/>
            <person name="Thiagarajan M."/>
            <person name="Wortman J.R."/>
            <person name="Badger J.H."/>
            <person name="Ren Q."/>
            <person name="Amedeo P."/>
            <person name="Jones K.M."/>
            <person name="Tallon L.J."/>
            <person name="Delcher A.L."/>
            <person name="Salzberg S.L."/>
            <person name="Silva J.C."/>
            <person name="Haas B.J."/>
            <person name="Majoros W.H."/>
            <person name="Farzad M."/>
            <person name="Carlton J.M."/>
            <person name="Smith R.K. Jr."/>
            <person name="Garg J."/>
            <person name="Pearlman R.E."/>
            <person name="Karrer K.M."/>
            <person name="Sun L."/>
            <person name="Manning G."/>
            <person name="Elde N.C."/>
            <person name="Turkewitz A.P."/>
            <person name="Asai D.J."/>
            <person name="Wilkes D.E."/>
            <person name="Wang Y."/>
            <person name="Cai H."/>
            <person name="Collins K."/>
            <person name="Stewart B.A."/>
            <person name="Lee S.R."/>
            <person name="Wilamowska K."/>
            <person name="Weinberg Z."/>
            <person name="Ruzzo W.L."/>
            <person name="Wloga D."/>
            <person name="Gaertig J."/>
            <person name="Frankel J."/>
            <person name="Tsao C.-C."/>
            <person name="Gorovsky M.A."/>
            <person name="Keeling P.J."/>
            <person name="Waller R.F."/>
            <person name="Patron N.J."/>
            <person name="Cherry J.M."/>
            <person name="Stover N.A."/>
            <person name="Krieger C.J."/>
            <person name="del Toro C."/>
            <person name="Ryder H.F."/>
            <person name="Williamson S.C."/>
            <person name="Barbeau R.A."/>
            <person name="Hamilton E.P."/>
            <person name="Orias E."/>
        </authorList>
    </citation>
    <scope>NUCLEOTIDE SEQUENCE [LARGE SCALE GENOMIC DNA]</scope>
    <source>
        <strain evidence="10">SB210</strain>
    </source>
</reference>
<evidence type="ECO:0000259" key="8">
    <source>
        <dbReference type="PROSITE" id="PS50067"/>
    </source>
</evidence>
<dbReference type="InterPro" id="IPR001752">
    <property type="entry name" value="Kinesin_motor_dom"/>
</dbReference>
<dbReference type="AlphaFoldDB" id="W7WZU5"/>
<evidence type="ECO:0000256" key="3">
    <source>
        <dbReference type="ARBA" id="ARBA00023054"/>
    </source>
</evidence>
<dbReference type="PROSITE" id="PS50067">
    <property type="entry name" value="KINESIN_MOTOR_2"/>
    <property type="match status" value="1"/>
</dbReference>
<dbReference type="RefSeq" id="XP_012656330.1">
    <property type="nucleotide sequence ID" value="XM_012800876.1"/>
</dbReference>
<feature type="binding site" evidence="5">
    <location>
        <begin position="79"/>
        <end position="86"/>
    </location>
    <ligand>
        <name>ATP</name>
        <dbReference type="ChEBI" id="CHEBI:30616"/>
    </ligand>
</feature>
<dbReference type="KEGG" id="tet:TTHERM_000841202"/>
<proteinExistence type="inferred from homology"/>
<dbReference type="SUPFAM" id="SSF52540">
    <property type="entry name" value="P-loop containing nucleoside triphosphate hydrolases"/>
    <property type="match status" value="1"/>
</dbReference>
<dbReference type="InterPro" id="IPR036961">
    <property type="entry name" value="Kinesin_motor_dom_sf"/>
</dbReference>
<dbReference type="Gene3D" id="3.40.850.10">
    <property type="entry name" value="Kinesin motor domain"/>
    <property type="match status" value="1"/>
</dbReference>
<feature type="coiled-coil region" evidence="7">
    <location>
        <begin position="620"/>
        <end position="654"/>
    </location>
</feature>
<dbReference type="InterPro" id="IPR027417">
    <property type="entry name" value="P-loop_NTPase"/>
</dbReference>
<evidence type="ECO:0000313" key="9">
    <source>
        <dbReference type="EMBL" id="EWS71122.1"/>
    </source>
</evidence>
<evidence type="ECO:0000256" key="1">
    <source>
        <dbReference type="ARBA" id="ARBA00022741"/>
    </source>
</evidence>
<evidence type="ECO:0000256" key="6">
    <source>
        <dbReference type="RuleBase" id="RU000394"/>
    </source>
</evidence>
<dbReference type="GO" id="GO:0008017">
    <property type="term" value="F:microtubule binding"/>
    <property type="evidence" value="ECO:0007669"/>
    <property type="project" value="InterPro"/>
</dbReference>
<dbReference type="PRINTS" id="PR00380">
    <property type="entry name" value="KINESINHEAVY"/>
</dbReference>
<sequence length="757" mass="87416">MSIEENIITCLRIRPVQDSEKIIECVDDKSVIIARTKEMFSFEKVFDETKTSDQIFTELGVQNIDQCFEGKNVCMFAYGQTSSGKTFTMKGTKENPGIIPQTINHIFDKMDNESVQLQIKVSFLEIYNETIIDLLNPKEQNIEIREHHSKGIYIQNLTEKVVQSKDEADQLYKQGEANRKFGETSQNTQSSRSHVIFRLNFEVRDSKNPTKTLQSVLNLIDLAGSENIGRSKTEKDTKTKNEGVNINKSLLALSNVINKLSQNNPGQYINYRDSKLTRLLQPCLGGNSRTIVICAVNPSAINYQETRDTLNFGKNAGAIKNVVNINEKQLIDKSGISKEFIDNFQRENSELKQQVEKSEELMKEKEICIQSLQDQIEELSIIKRNHIEKIMLQNEELNDLRSEIMTIRKKNEDLKQNNQELTQIIQDLREKDSNNQNDLDSQNEVLRLRLQIDQMNENMGKMTQTYQLMQEEGLKLTNQTQILLKTVQDMEIEKTQLIASNKLLSQQVSDMQKKLNQRKAEIQPNLIPQQQQQQPQNTLLSLVGSSNSQSSAPQSNLKNKFFWDDTDKENVNNGNIQDQLSTRDKFIMIDEKMDTLQRESFALNKQIQQNQQIEELHIQLSQVEHQLINANFKINQLQQEVLTLKNLASSSESKFNSQGKSFISDCDSSYGDVIHKRSKKDEYNYIKKKIDTEVDSFALKREIRNLNKKIKSLEGLAETQRVKLQEKIEQIKWVNIVRIKLENRLMEYGLTTDNLLP</sequence>
<evidence type="ECO:0000256" key="2">
    <source>
        <dbReference type="ARBA" id="ARBA00022840"/>
    </source>
</evidence>
<dbReference type="SMART" id="SM00129">
    <property type="entry name" value="KISc"/>
    <property type="match status" value="1"/>
</dbReference>
<dbReference type="STRING" id="312017.W7WZU5"/>
<dbReference type="InParanoid" id="W7WZU5"/>
<evidence type="ECO:0000313" key="10">
    <source>
        <dbReference type="Proteomes" id="UP000009168"/>
    </source>
</evidence>
<evidence type="ECO:0000256" key="4">
    <source>
        <dbReference type="ARBA" id="ARBA00023175"/>
    </source>
</evidence>
<dbReference type="GO" id="GO:0003777">
    <property type="term" value="F:microtubule motor activity"/>
    <property type="evidence" value="ECO:0007669"/>
    <property type="project" value="InterPro"/>
</dbReference>
<dbReference type="PANTHER" id="PTHR47968">
    <property type="entry name" value="CENTROMERE PROTEIN E"/>
    <property type="match status" value="1"/>
</dbReference>
<protein>
    <recommendedName>
        <fullName evidence="6">Kinesin-like protein</fullName>
    </recommendedName>
</protein>
<name>W7WZU5_TETTS</name>
<feature type="coiled-coil region" evidence="7">
    <location>
        <begin position="696"/>
        <end position="723"/>
    </location>
</feature>
<dbReference type="Proteomes" id="UP000009168">
    <property type="component" value="Unassembled WGS sequence"/>
</dbReference>
<dbReference type="InterPro" id="IPR019821">
    <property type="entry name" value="Kinesin_motor_CS"/>
</dbReference>
<keyword evidence="3 7" id="KW-0175">Coiled coil</keyword>
<comment type="similarity">
    <text evidence="5 6">Belongs to the TRAFAC class myosin-kinesin ATPase superfamily. Kinesin family.</text>
</comment>
<keyword evidence="2 5" id="KW-0067">ATP-binding</keyword>
<dbReference type="GO" id="GO:0005524">
    <property type="term" value="F:ATP binding"/>
    <property type="evidence" value="ECO:0007669"/>
    <property type="project" value="UniProtKB-UniRule"/>
</dbReference>
<dbReference type="OrthoDB" id="313183at2759"/>
<keyword evidence="10" id="KW-1185">Reference proteome</keyword>
<dbReference type="GO" id="GO:0005874">
    <property type="term" value="C:microtubule"/>
    <property type="evidence" value="ECO:0007669"/>
    <property type="project" value="UniProtKB-KW"/>
</dbReference>
<dbReference type="EMBL" id="GG662249">
    <property type="protein sequence ID" value="EWS71122.1"/>
    <property type="molecule type" value="Genomic_DNA"/>
</dbReference>
<accession>W7WZU5</accession>
<keyword evidence="4 5" id="KW-0505">Motor protein</keyword>
<evidence type="ECO:0000256" key="7">
    <source>
        <dbReference type="SAM" id="Coils"/>
    </source>
</evidence>
<dbReference type="PANTHER" id="PTHR47968:SF75">
    <property type="entry name" value="CENTROMERE-ASSOCIATED PROTEIN E"/>
    <property type="match status" value="1"/>
</dbReference>
<dbReference type="PROSITE" id="PS00411">
    <property type="entry name" value="KINESIN_MOTOR_1"/>
    <property type="match status" value="1"/>
</dbReference>
<gene>
    <name evidence="9" type="ORF">TTHERM_000841202</name>
</gene>
<dbReference type="GeneID" id="24440882"/>